<sequence>MSIIKNGKLTVNQLKKLIYSNLGKRRKEVITMPLVGQDCGYFYTEDNIISITTDPITATDTNIGKLSVIINLNDIATSFAEPFAITVTLLCPENTTEEKIYQIMKDISDECIKNDVQIVGGHTEVTTAVNQILVCVTALGKLDKKRYEETEPIKSGDNIYMSKEISLEGSMIIACEKREELKEVLTDEEFETAKLFLEKLSVVKESKLLKNKKISLMHDVTEGGILGALYEICSYAQKGCMIDYDKIKINSITKKISKFYNIDPLRLISSGCMLIITNEEISEKIADISFTKIGKITDDNKLLMKKDGYLIEIEEPDSDEIYKVI</sequence>
<name>G9X2G1_9FIRM</name>
<dbReference type="EMBL" id="AFZE01000056">
    <property type="protein sequence ID" value="EHL11031.1"/>
    <property type="molecule type" value="Genomic_DNA"/>
</dbReference>
<dbReference type="Gene3D" id="3.90.650.10">
    <property type="entry name" value="PurM-like C-terminal domain"/>
    <property type="match status" value="1"/>
</dbReference>
<dbReference type="PANTHER" id="PTHR30303:SF4">
    <property type="entry name" value="HYDROGENASE EXPRESSION_FORMATION PROTEIN HYPE"/>
    <property type="match status" value="1"/>
</dbReference>
<dbReference type="PIRSF" id="PIRSF005644">
    <property type="entry name" value="Hdrgns_mtr_HypE"/>
    <property type="match status" value="1"/>
</dbReference>
<comment type="caution">
    <text evidence="4">The sequence shown here is derived from an EMBL/GenBank/DDBJ whole genome shotgun (WGS) entry which is preliminary data.</text>
</comment>
<dbReference type="HOGENOM" id="CLU_041631_0_0_9"/>
<dbReference type="Pfam" id="PF02769">
    <property type="entry name" value="AIRS_C"/>
    <property type="match status" value="1"/>
</dbReference>
<feature type="domain" description="PurM-like C-terminal" evidence="3">
    <location>
        <begin position="154"/>
        <end position="301"/>
    </location>
</feature>
<feature type="domain" description="PurM-like N-terminal" evidence="2">
    <location>
        <begin position="36"/>
        <end position="141"/>
    </location>
</feature>
<dbReference type="RefSeq" id="WP_009524804.1">
    <property type="nucleotide sequence ID" value="NZ_JH414548.1"/>
</dbReference>
<dbReference type="InterPro" id="IPR036676">
    <property type="entry name" value="PurM-like_C_sf"/>
</dbReference>
<evidence type="ECO:0008006" key="6">
    <source>
        <dbReference type="Google" id="ProtNLM"/>
    </source>
</evidence>
<evidence type="ECO:0000256" key="1">
    <source>
        <dbReference type="ARBA" id="ARBA00006243"/>
    </source>
</evidence>
<dbReference type="Pfam" id="PF00586">
    <property type="entry name" value="AIRS"/>
    <property type="match status" value="1"/>
</dbReference>
<organism evidence="4 5">
    <name type="scientific">Peptoanaerobacter stomatis</name>
    <dbReference type="NCBI Taxonomy" id="796937"/>
    <lineage>
        <taxon>Bacteria</taxon>
        <taxon>Bacillati</taxon>
        <taxon>Bacillota</taxon>
        <taxon>Clostridia</taxon>
        <taxon>Peptostreptococcales</taxon>
        <taxon>Filifactoraceae</taxon>
        <taxon>Peptoanaerobacter</taxon>
    </lineage>
</organism>
<dbReference type="InterPro" id="IPR010918">
    <property type="entry name" value="PurM-like_C_dom"/>
</dbReference>
<dbReference type="Gene3D" id="3.30.1330.10">
    <property type="entry name" value="PurM-like, N-terminal domain"/>
    <property type="match status" value="1"/>
</dbReference>
<dbReference type="SUPFAM" id="SSF55326">
    <property type="entry name" value="PurM N-terminal domain-like"/>
    <property type="match status" value="1"/>
</dbReference>
<evidence type="ECO:0000313" key="5">
    <source>
        <dbReference type="Proteomes" id="UP000006437"/>
    </source>
</evidence>
<dbReference type="GO" id="GO:0051604">
    <property type="term" value="P:protein maturation"/>
    <property type="evidence" value="ECO:0007669"/>
    <property type="project" value="TreeGrafter"/>
</dbReference>
<evidence type="ECO:0000313" key="4">
    <source>
        <dbReference type="EMBL" id="EHL11031.1"/>
    </source>
</evidence>
<protein>
    <recommendedName>
        <fullName evidence="6">Hydrogenase maturation factor</fullName>
    </recommendedName>
</protein>
<dbReference type="BioCyc" id="EBAC796937-HMP:GMGH-570-MONOMER"/>
<dbReference type="SUPFAM" id="SSF56042">
    <property type="entry name" value="PurM C-terminal domain-like"/>
    <property type="match status" value="1"/>
</dbReference>
<dbReference type="InterPro" id="IPR036921">
    <property type="entry name" value="PurM-like_N_sf"/>
</dbReference>
<proteinExistence type="inferred from homology"/>
<dbReference type="CDD" id="cd06061">
    <property type="entry name" value="PurM-like1"/>
    <property type="match status" value="1"/>
</dbReference>
<reference evidence="4 5" key="1">
    <citation type="submission" date="2011-08" db="EMBL/GenBank/DDBJ databases">
        <title>The Genome Sequence of Eubacteriaceae bacterium ACC19a.</title>
        <authorList>
            <consortium name="The Broad Institute Genome Sequencing Platform"/>
            <person name="Earl A."/>
            <person name="Ward D."/>
            <person name="Feldgarden M."/>
            <person name="Gevers D."/>
            <person name="Sizova M."/>
            <person name="Hazen A."/>
            <person name="Epstein S."/>
            <person name="Young S.K."/>
            <person name="Zeng Q."/>
            <person name="Gargeya S."/>
            <person name="Fitzgerald M."/>
            <person name="Haas B."/>
            <person name="Abouelleil A."/>
            <person name="Alvarado L."/>
            <person name="Arachchi H.M."/>
            <person name="Berlin A."/>
            <person name="Brown A."/>
            <person name="Chapman S.B."/>
            <person name="Chen Z."/>
            <person name="Dunbar C."/>
            <person name="Freedman E."/>
            <person name="Gearin G."/>
            <person name="Gellesch M."/>
            <person name="Goldberg J."/>
            <person name="Griggs A."/>
            <person name="Gujja S."/>
            <person name="Heiman D."/>
            <person name="Howarth C."/>
            <person name="Larson L."/>
            <person name="Lui A."/>
            <person name="MacDonald P.J.P."/>
            <person name="Montmayeur A."/>
            <person name="Murphy C."/>
            <person name="Neiman D."/>
            <person name="Pearson M."/>
            <person name="Priest M."/>
            <person name="Roberts A."/>
            <person name="Saif S."/>
            <person name="Shea T."/>
            <person name="Shenoy N."/>
            <person name="Sisk P."/>
            <person name="Stolte C."/>
            <person name="Sykes S."/>
            <person name="Wortman J."/>
            <person name="Nusbaum C."/>
            <person name="Birren B."/>
        </authorList>
    </citation>
    <scope>NUCLEOTIDE SEQUENCE [LARGE SCALE GENOMIC DNA]</scope>
    <source>
        <strain evidence="4 5">ACC19a</strain>
    </source>
</reference>
<dbReference type="InterPro" id="IPR011854">
    <property type="entry name" value="HypE"/>
</dbReference>
<evidence type="ECO:0000259" key="2">
    <source>
        <dbReference type="Pfam" id="PF00586"/>
    </source>
</evidence>
<dbReference type="PANTHER" id="PTHR30303">
    <property type="entry name" value="HYDROGENASE ISOENZYMES FORMATION PROTEIN HYPE"/>
    <property type="match status" value="1"/>
</dbReference>
<comment type="similarity">
    <text evidence="1">Belongs to the HypE family.</text>
</comment>
<accession>G9X2G1</accession>
<gene>
    <name evidence="4" type="ORF">HMPREF9629_00568</name>
</gene>
<dbReference type="AlphaFoldDB" id="G9X2G1"/>
<evidence type="ECO:0000259" key="3">
    <source>
        <dbReference type="Pfam" id="PF02769"/>
    </source>
</evidence>
<dbReference type="PATRIC" id="fig|796937.3.peg.1802"/>
<dbReference type="InterPro" id="IPR016188">
    <property type="entry name" value="PurM-like_N"/>
</dbReference>
<dbReference type="Proteomes" id="UP000006437">
    <property type="component" value="Unassembled WGS sequence"/>
</dbReference>